<reference evidence="2 3" key="1">
    <citation type="journal article" date="2008" name="Proc. Natl. Acad. Sci. U.S.A.">
        <title>Niche adaptation and genome expansion in the chlorophyll d-producing cyanobacterium Acaryochloris marina.</title>
        <authorList>
            <person name="Swingley W.D."/>
            <person name="Chen M."/>
            <person name="Cheung P.C."/>
            <person name="Conrad A.L."/>
            <person name="Dejesa L.C."/>
            <person name="Hao J."/>
            <person name="Honchak B.M."/>
            <person name="Karbach L.E."/>
            <person name="Kurdoglu A."/>
            <person name="Lahiri S."/>
            <person name="Mastrian S.D."/>
            <person name="Miyashita H."/>
            <person name="Page L."/>
            <person name="Ramakrishna P."/>
            <person name="Satoh S."/>
            <person name="Sattley W.M."/>
            <person name="Shimada Y."/>
            <person name="Taylor H.L."/>
            <person name="Tomo T."/>
            <person name="Tsuchiya T."/>
            <person name="Wang Z.T."/>
            <person name="Raymond J."/>
            <person name="Mimuro M."/>
            <person name="Blankenship R.E."/>
            <person name="Touchman J.W."/>
        </authorList>
    </citation>
    <scope>NUCLEOTIDE SEQUENCE [LARGE SCALE GENOMIC DNA]</scope>
    <source>
        <strain evidence="3">MBIC 11017</strain>
    </source>
</reference>
<dbReference type="Proteomes" id="UP000000268">
    <property type="component" value="Chromosome"/>
</dbReference>
<accession>B0CA89</accession>
<evidence type="ECO:0000313" key="3">
    <source>
        <dbReference type="Proteomes" id="UP000000268"/>
    </source>
</evidence>
<dbReference type="OrthoDB" id="422458at2"/>
<evidence type="ECO:0000256" key="1">
    <source>
        <dbReference type="SAM" id="SignalP"/>
    </source>
</evidence>
<dbReference type="eggNOG" id="COG3170">
    <property type="taxonomic scope" value="Bacteria"/>
</dbReference>
<dbReference type="STRING" id="329726.AM1_2824"/>
<gene>
    <name evidence="2" type="ordered locus">AM1_2824</name>
</gene>
<evidence type="ECO:0000313" key="2">
    <source>
        <dbReference type="EMBL" id="ABW27824.1"/>
    </source>
</evidence>
<protein>
    <recommendedName>
        <fullName evidence="4">DM13 domain-containing protein</fullName>
    </recommendedName>
</protein>
<keyword evidence="1" id="KW-0732">Signal</keyword>
<name>B0CA89_ACAM1</name>
<sequence>MKRFPQASILSGSLKTVLAVSSALVLGSTGIAVAEPTNIAASGSAAPLADGTYLYGDTDQANQIGHGYVVFKKQGQTVTGAFFYPQSEFSCFTGTAKNQRLEVLSLGSPYENALEVEVPLTKMHHIKSVGDTEQNSLSMCQQEVAAYQKQQQIAAPVTQWTTP</sequence>
<dbReference type="RefSeq" id="WP_012163269.1">
    <property type="nucleotide sequence ID" value="NC_009925.1"/>
</dbReference>
<dbReference type="HOGENOM" id="CLU_137739_0_0_3"/>
<organism evidence="2 3">
    <name type="scientific">Acaryochloris marina (strain MBIC 11017)</name>
    <dbReference type="NCBI Taxonomy" id="329726"/>
    <lineage>
        <taxon>Bacteria</taxon>
        <taxon>Bacillati</taxon>
        <taxon>Cyanobacteriota</taxon>
        <taxon>Cyanophyceae</taxon>
        <taxon>Acaryochloridales</taxon>
        <taxon>Acaryochloridaceae</taxon>
        <taxon>Acaryochloris</taxon>
    </lineage>
</organism>
<feature type="signal peptide" evidence="1">
    <location>
        <begin position="1"/>
        <end position="34"/>
    </location>
</feature>
<feature type="chain" id="PRO_5002746702" description="DM13 domain-containing protein" evidence="1">
    <location>
        <begin position="35"/>
        <end position="163"/>
    </location>
</feature>
<keyword evidence="3" id="KW-1185">Reference proteome</keyword>
<proteinExistence type="predicted"/>
<dbReference type="KEGG" id="amr:AM1_2824"/>
<evidence type="ECO:0008006" key="4">
    <source>
        <dbReference type="Google" id="ProtNLM"/>
    </source>
</evidence>
<dbReference type="AlphaFoldDB" id="B0CA89"/>
<dbReference type="EMBL" id="CP000828">
    <property type="protein sequence ID" value="ABW27824.1"/>
    <property type="molecule type" value="Genomic_DNA"/>
</dbReference>